<keyword evidence="2" id="KW-1185">Reference proteome</keyword>
<proteinExistence type="predicted"/>
<comment type="caution">
    <text evidence="1">The sequence shown here is derived from an EMBL/GenBank/DDBJ whole genome shotgun (WGS) entry which is preliminary data.</text>
</comment>
<evidence type="ECO:0000313" key="2">
    <source>
        <dbReference type="Proteomes" id="UP000298663"/>
    </source>
</evidence>
<reference evidence="1 2" key="1">
    <citation type="journal article" date="2015" name="Genome Biol.">
        <title>Comparative genomics of Steinernema reveals deeply conserved gene regulatory networks.</title>
        <authorList>
            <person name="Dillman A.R."/>
            <person name="Macchietto M."/>
            <person name="Porter C.F."/>
            <person name="Rogers A."/>
            <person name="Williams B."/>
            <person name="Antoshechkin I."/>
            <person name="Lee M.M."/>
            <person name="Goodwin Z."/>
            <person name="Lu X."/>
            <person name="Lewis E.E."/>
            <person name="Goodrich-Blair H."/>
            <person name="Stock S.P."/>
            <person name="Adams B.J."/>
            <person name="Sternberg P.W."/>
            <person name="Mortazavi A."/>
        </authorList>
    </citation>
    <scope>NUCLEOTIDE SEQUENCE [LARGE SCALE GENOMIC DNA]</scope>
    <source>
        <strain evidence="1 2">ALL</strain>
    </source>
</reference>
<sequence>MIVQRIFAAYFVFSVAVDHQKPEIKKHRSLEGRYERCLTRTSDNLGSFGQIELRQLIFMTNASYLHLD</sequence>
<protein>
    <submittedName>
        <fullName evidence="1">Uncharacterized protein</fullName>
    </submittedName>
</protein>
<gene>
    <name evidence="1" type="ORF">L596_004368</name>
</gene>
<dbReference type="Proteomes" id="UP000298663">
    <property type="component" value="Chromosome X"/>
</dbReference>
<evidence type="ECO:0000313" key="1">
    <source>
        <dbReference type="EMBL" id="TMS37433.1"/>
    </source>
</evidence>
<name>A0A4V6I841_STECR</name>
<organism evidence="1 2">
    <name type="scientific">Steinernema carpocapsae</name>
    <name type="common">Entomopathogenic nematode</name>
    <dbReference type="NCBI Taxonomy" id="34508"/>
    <lineage>
        <taxon>Eukaryota</taxon>
        <taxon>Metazoa</taxon>
        <taxon>Ecdysozoa</taxon>
        <taxon>Nematoda</taxon>
        <taxon>Chromadorea</taxon>
        <taxon>Rhabditida</taxon>
        <taxon>Tylenchina</taxon>
        <taxon>Panagrolaimomorpha</taxon>
        <taxon>Strongyloidoidea</taxon>
        <taxon>Steinernematidae</taxon>
        <taxon>Steinernema</taxon>
    </lineage>
</organism>
<dbReference type="EMBL" id="CM016762">
    <property type="protein sequence ID" value="TMS37433.1"/>
    <property type="molecule type" value="Genomic_DNA"/>
</dbReference>
<accession>A0A4V6I841</accession>
<dbReference type="EMBL" id="AZBU02000001">
    <property type="protein sequence ID" value="TMS37433.1"/>
    <property type="molecule type" value="Genomic_DNA"/>
</dbReference>
<reference evidence="1 2" key="2">
    <citation type="journal article" date="2019" name="G3 (Bethesda)">
        <title>Hybrid Assembly of the Genome of the Entomopathogenic Nematode Steinernema carpocapsae Identifies the X-Chromosome.</title>
        <authorList>
            <person name="Serra L."/>
            <person name="Macchietto M."/>
            <person name="Macias-Munoz A."/>
            <person name="McGill C.J."/>
            <person name="Rodriguez I.M."/>
            <person name="Rodriguez B."/>
            <person name="Murad R."/>
            <person name="Mortazavi A."/>
        </authorList>
    </citation>
    <scope>NUCLEOTIDE SEQUENCE [LARGE SCALE GENOMIC DNA]</scope>
    <source>
        <strain evidence="1 2">ALL</strain>
    </source>
</reference>
<dbReference type="AlphaFoldDB" id="A0A4V6I841"/>